<dbReference type="EMBL" id="KI683522">
    <property type="protein sequence ID" value="ETL77598.1"/>
    <property type="molecule type" value="Genomic_DNA"/>
</dbReference>
<evidence type="ECO:0000256" key="1">
    <source>
        <dbReference type="SAM" id="SignalP"/>
    </source>
</evidence>
<dbReference type="VEuPathDB" id="FungiDB:PPTG_23867"/>
<dbReference type="EMBL" id="KI675157">
    <property type="protein sequence ID" value="ETL31002.1"/>
    <property type="molecule type" value="Genomic_DNA"/>
</dbReference>
<proteinExistence type="predicted"/>
<gene>
    <name evidence="2" type="ORF">L916_16085</name>
    <name evidence="3" type="ORF">L917_21460</name>
</gene>
<keyword evidence="1" id="KW-0732">Signal</keyword>
<dbReference type="Proteomes" id="UP000054423">
    <property type="component" value="Unassembled WGS sequence"/>
</dbReference>
<dbReference type="AlphaFoldDB" id="W2IBY3"/>
<accession>W2IBY3</accession>
<protein>
    <recommendedName>
        <fullName evidence="4">CBM1 domain-containing protein</fullName>
    </recommendedName>
</protein>
<feature type="chain" id="PRO_5014315012" description="CBM1 domain-containing protein" evidence="1">
    <location>
        <begin position="44"/>
        <end position="69"/>
    </location>
</feature>
<reference evidence="3" key="1">
    <citation type="submission" date="2013-11" db="EMBL/GenBank/DDBJ databases">
        <title>The Genome Sequence of Phytophthora parasitica CHvinca01.</title>
        <authorList>
            <consortium name="The Broad Institute Genomics Platform"/>
            <person name="Russ C."/>
            <person name="Tyler B."/>
            <person name="Panabieres F."/>
            <person name="Shan W."/>
            <person name="Tripathy S."/>
            <person name="Grunwald N."/>
            <person name="Machado M."/>
            <person name="Johnson C.S."/>
            <person name="Arredondo F."/>
            <person name="Hong C."/>
            <person name="Coffey M."/>
            <person name="Young S.K."/>
            <person name="Zeng Q."/>
            <person name="Gargeya S."/>
            <person name="Fitzgerald M."/>
            <person name="Abouelleil A."/>
            <person name="Alvarado L."/>
            <person name="Chapman S.B."/>
            <person name="Gainer-Dewar J."/>
            <person name="Goldberg J."/>
            <person name="Griggs A."/>
            <person name="Gujja S."/>
            <person name="Hansen M."/>
            <person name="Howarth C."/>
            <person name="Imamovic A."/>
            <person name="Ireland A."/>
            <person name="Larimer J."/>
            <person name="McCowan C."/>
            <person name="Murphy C."/>
            <person name="Pearson M."/>
            <person name="Poon T.W."/>
            <person name="Priest M."/>
            <person name="Roberts A."/>
            <person name="Saif S."/>
            <person name="Shea T."/>
            <person name="Sykes S."/>
            <person name="Wortman J."/>
            <person name="Nusbaum C."/>
            <person name="Birren B."/>
        </authorList>
    </citation>
    <scope>NUCLEOTIDE SEQUENCE [LARGE SCALE GENOMIC DNA]</scope>
    <source>
        <strain evidence="3">CHvinca01</strain>
    </source>
</reference>
<name>W2IBY3_PHYNI</name>
<sequence length="69" mass="7057">NHSVFHLDTPSATQPSIMPKLLLILSIAVATLLVSTSVGAAAAEDLGCYPACKNPQVCRPGNDGSAYCG</sequence>
<reference evidence="2" key="2">
    <citation type="submission" date="2013-11" db="EMBL/GenBank/DDBJ databases">
        <title>The Genome Sequence of Phytophthora parasitica CJ05E6.</title>
        <authorList>
            <consortium name="The Broad Institute Genomics Platform"/>
            <person name="Russ C."/>
            <person name="Tyler B."/>
            <person name="Panabieres F."/>
            <person name="Shan W."/>
            <person name="Tripathy S."/>
            <person name="Grunwald N."/>
            <person name="Machado M."/>
            <person name="Johnson C.S."/>
            <person name="Arredondo F."/>
            <person name="Hong C."/>
            <person name="Coffey M."/>
            <person name="Young S.K."/>
            <person name="Zeng Q."/>
            <person name="Gargeya S."/>
            <person name="Fitzgerald M."/>
            <person name="Abouelleil A."/>
            <person name="Alvarado L."/>
            <person name="Chapman S.B."/>
            <person name="Gainer-Dewar J."/>
            <person name="Goldberg J."/>
            <person name="Griggs A."/>
            <person name="Gujja S."/>
            <person name="Hansen M."/>
            <person name="Howarth C."/>
            <person name="Imamovic A."/>
            <person name="Ireland A."/>
            <person name="Larimer J."/>
            <person name="McCowan C."/>
            <person name="Murphy C."/>
            <person name="Pearson M."/>
            <person name="Poon T.W."/>
            <person name="Priest M."/>
            <person name="Roberts A."/>
            <person name="Saif S."/>
            <person name="Shea T."/>
            <person name="Sykes S."/>
            <person name="Wortman J."/>
            <person name="Nusbaum C."/>
            <person name="Birren B."/>
        </authorList>
    </citation>
    <scope>NUCLEOTIDE SEQUENCE [LARGE SCALE GENOMIC DNA]</scope>
    <source>
        <strain evidence="2">CJ05E6</strain>
    </source>
</reference>
<evidence type="ECO:0008006" key="4">
    <source>
        <dbReference type="Google" id="ProtNLM"/>
    </source>
</evidence>
<evidence type="ECO:0000313" key="3">
    <source>
        <dbReference type="EMBL" id="ETL77598.1"/>
    </source>
</evidence>
<evidence type="ECO:0000313" key="2">
    <source>
        <dbReference type="EMBL" id="ETL31002.1"/>
    </source>
</evidence>
<dbReference type="Proteomes" id="UP000053864">
    <property type="component" value="Unassembled WGS sequence"/>
</dbReference>
<feature type="non-terminal residue" evidence="2">
    <location>
        <position position="1"/>
    </location>
</feature>
<organism evidence="2">
    <name type="scientific">Phytophthora nicotianae</name>
    <name type="common">Potato buckeye rot agent</name>
    <name type="synonym">Phytophthora parasitica</name>
    <dbReference type="NCBI Taxonomy" id="4792"/>
    <lineage>
        <taxon>Eukaryota</taxon>
        <taxon>Sar</taxon>
        <taxon>Stramenopiles</taxon>
        <taxon>Oomycota</taxon>
        <taxon>Peronosporomycetes</taxon>
        <taxon>Peronosporales</taxon>
        <taxon>Peronosporaceae</taxon>
        <taxon>Phytophthora</taxon>
    </lineage>
</organism>
<feature type="signal peptide" evidence="1">
    <location>
        <begin position="1"/>
        <end position="43"/>
    </location>
</feature>